<reference evidence="3" key="2">
    <citation type="submission" date="2015-01" db="EMBL/GenBank/DDBJ databases">
        <title>Evolutionary Origins and Diversification of the Mycorrhizal Mutualists.</title>
        <authorList>
            <consortium name="DOE Joint Genome Institute"/>
            <consortium name="Mycorrhizal Genomics Consortium"/>
            <person name="Kohler A."/>
            <person name="Kuo A."/>
            <person name="Nagy L.G."/>
            <person name="Floudas D."/>
            <person name="Copeland A."/>
            <person name="Barry K.W."/>
            <person name="Cichocki N."/>
            <person name="Veneault-Fourrey C."/>
            <person name="LaButti K."/>
            <person name="Lindquist E.A."/>
            <person name="Lipzen A."/>
            <person name="Lundell T."/>
            <person name="Morin E."/>
            <person name="Murat C."/>
            <person name="Riley R."/>
            <person name="Ohm R."/>
            <person name="Sun H."/>
            <person name="Tunlid A."/>
            <person name="Henrissat B."/>
            <person name="Grigoriev I.V."/>
            <person name="Hibbett D.S."/>
            <person name="Martin F."/>
        </authorList>
    </citation>
    <scope>NUCLEOTIDE SEQUENCE [LARGE SCALE GENOMIC DNA]</scope>
    <source>
        <strain evidence="3">MAFF 305830</strain>
    </source>
</reference>
<proteinExistence type="predicted"/>
<evidence type="ECO:0000313" key="3">
    <source>
        <dbReference type="Proteomes" id="UP000054097"/>
    </source>
</evidence>
<evidence type="ECO:0000313" key="2">
    <source>
        <dbReference type="EMBL" id="KIM25109.1"/>
    </source>
</evidence>
<gene>
    <name evidence="2" type="ORF">M408DRAFT_331403</name>
</gene>
<keyword evidence="3" id="KW-1185">Reference proteome</keyword>
<evidence type="ECO:0000256" key="1">
    <source>
        <dbReference type="SAM" id="Coils"/>
    </source>
</evidence>
<keyword evidence="1" id="KW-0175">Coiled coil</keyword>
<dbReference type="AlphaFoldDB" id="A0A0C3AYS3"/>
<accession>A0A0C3AYS3</accession>
<reference evidence="2 3" key="1">
    <citation type="submission" date="2014-04" db="EMBL/GenBank/DDBJ databases">
        <authorList>
            <consortium name="DOE Joint Genome Institute"/>
            <person name="Kuo A."/>
            <person name="Zuccaro A."/>
            <person name="Kohler A."/>
            <person name="Nagy L.G."/>
            <person name="Floudas D."/>
            <person name="Copeland A."/>
            <person name="Barry K.W."/>
            <person name="Cichocki N."/>
            <person name="Veneault-Fourrey C."/>
            <person name="LaButti K."/>
            <person name="Lindquist E.A."/>
            <person name="Lipzen A."/>
            <person name="Lundell T."/>
            <person name="Morin E."/>
            <person name="Murat C."/>
            <person name="Sun H."/>
            <person name="Tunlid A."/>
            <person name="Henrissat B."/>
            <person name="Grigoriev I.V."/>
            <person name="Hibbett D.S."/>
            <person name="Martin F."/>
            <person name="Nordberg H.P."/>
            <person name="Cantor M.N."/>
            <person name="Hua S.X."/>
        </authorList>
    </citation>
    <scope>NUCLEOTIDE SEQUENCE [LARGE SCALE GENOMIC DNA]</scope>
    <source>
        <strain evidence="2 3">MAFF 305830</strain>
    </source>
</reference>
<dbReference type="Proteomes" id="UP000054097">
    <property type="component" value="Unassembled WGS sequence"/>
</dbReference>
<feature type="coiled-coil region" evidence="1">
    <location>
        <begin position="32"/>
        <end position="59"/>
    </location>
</feature>
<dbReference type="HOGENOM" id="CLU_733967_0_0_1"/>
<sequence>MESNMVDAIASGAKTFIRHLIYSEEANLNMDIQHQQRSLEKERAKIQVQEDQKESLDDKLAKWNFNMVKIEQDIGNVDQDITAIRVYAPDDGALTKHDIISRFKDLCSNINGLYWSLEPKIDQSSILSRDGLKQLLQVSKDLGSDAAVFVARSAEHGSPVLPIMRALLRHCFTLLLVVHIFKPFVPGISEDDSNTFYRIYCDVRSREPQNTVGRWRAMTVRYAMESRKSGWYTDHVTTHIHNLKRLLIIIKPDGEPEEYWGALTYMATQLFDRALTLKNDMMLKCTEDEGEIYLPTHGSDFNCELMKEFDNQFGDCGSESVVLGTGLGLKFLGNVEEKAGYQRHRTTSLYVEAVGNRNPLLSSYGLSASGHGNPFWR</sequence>
<organism evidence="2 3">
    <name type="scientific">Serendipita vermifera MAFF 305830</name>
    <dbReference type="NCBI Taxonomy" id="933852"/>
    <lineage>
        <taxon>Eukaryota</taxon>
        <taxon>Fungi</taxon>
        <taxon>Dikarya</taxon>
        <taxon>Basidiomycota</taxon>
        <taxon>Agaricomycotina</taxon>
        <taxon>Agaricomycetes</taxon>
        <taxon>Sebacinales</taxon>
        <taxon>Serendipitaceae</taxon>
        <taxon>Serendipita</taxon>
    </lineage>
</organism>
<dbReference type="EMBL" id="KN824317">
    <property type="protein sequence ID" value="KIM25109.1"/>
    <property type="molecule type" value="Genomic_DNA"/>
</dbReference>
<protein>
    <submittedName>
        <fullName evidence="2">Uncharacterized protein</fullName>
    </submittedName>
</protein>
<name>A0A0C3AYS3_SERVB</name>